<dbReference type="STRING" id="436010.A0A166RSA1"/>
<gene>
    <name evidence="2" type="ORF">FIBSPDRAFT_244555</name>
</gene>
<dbReference type="Proteomes" id="UP000076532">
    <property type="component" value="Unassembled WGS sequence"/>
</dbReference>
<reference evidence="2 3" key="1">
    <citation type="journal article" date="2016" name="Mol. Biol. Evol.">
        <title>Comparative Genomics of Early-Diverging Mushroom-Forming Fungi Provides Insights into the Origins of Lignocellulose Decay Capabilities.</title>
        <authorList>
            <person name="Nagy L.G."/>
            <person name="Riley R."/>
            <person name="Tritt A."/>
            <person name="Adam C."/>
            <person name="Daum C."/>
            <person name="Floudas D."/>
            <person name="Sun H."/>
            <person name="Yadav J.S."/>
            <person name="Pangilinan J."/>
            <person name="Larsson K.H."/>
            <person name="Matsuura K."/>
            <person name="Barry K."/>
            <person name="Labutti K."/>
            <person name="Kuo R."/>
            <person name="Ohm R.A."/>
            <person name="Bhattacharya S.S."/>
            <person name="Shirouzu T."/>
            <person name="Yoshinaga Y."/>
            <person name="Martin F.M."/>
            <person name="Grigoriev I.V."/>
            <person name="Hibbett D.S."/>
        </authorList>
    </citation>
    <scope>NUCLEOTIDE SEQUENCE [LARGE SCALE GENOMIC DNA]</scope>
    <source>
        <strain evidence="2 3">CBS 109695</strain>
    </source>
</reference>
<evidence type="ECO:0000313" key="2">
    <source>
        <dbReference type="EMBL" id="KZP28598.1"/>
    </source>
</evidence>
<dbReference type="InterPro" id="IPR000210">
    <property type="entry name" value="BTB/POZ_dom"/>
</dbReference>
<dbReference type="SUPFAM" id="SSF54695">
    <property type="entry name" value="POZ domain"/>
    <property type="match status" value="1"/>
</dbReference>
<sequence>MSSSTTFEKMLDPSFSSHDADILICSSDNTSYRMHSQILRAFSHFFRTMLSLPQPHSDDQTQMEPISMEENAKVLGTLFRIIYGLEISRWESFHDFVSVLDAARKYGMPGVIGLMRLMTTSPTFLSEPLQVYVVATQFGWKEEAKTASEYTLTLNIYAVEHEPELKKLSTEYLLKLLKLHQSRKDKFKEQLNDPMGRFASGNVTTKCWSQNCTLLKNNHAWQALKLYMTCAMDQRPKGDTILGADAPFEDVAEAQACWKAACPGCLNLLYQKAGTLSNIKECLNSLPRSIEDV</sequence>
<dbReference type="OrthoDB" id="3266199at2759"/>
<dbReference type="CDD" id="cd18186">
    <property type="entry name" value="BTB_POZ_ZBTB_KLHL-like"/>
    <property type="match status" value="1"/>
</dbReference>
<keyword evidence="3" id="KW-1185">Reference proteome</keyword>
<dbReference type="EMBL" id="KV417502">
    <property type="protein sequence ID" value="KZP28598.1"/>
    <property type="molecule type" value="Genomic_DNA"/>
</dbReference>
<evidence type="ECO:0000313" key="3">
    <source>
        <dbReference type="Proteomes" id="UP000076532"/>
    </source>
</evidence>
<organism evidence="2 3">
    <name type="scientific">Athelia psychrophila</name>
    <dbReference type="NCBI Taxonomy" id="1759441"/>
    <lineage>
        <taxon>Eukaryota</taxon>
        <taxon>Fungi</taxon>
        <taxon>Dikarya</taxon>
        <taxon>Basidiomycota</taxon>
        <taxon>Agaricomycotina</taxon>
        <taxon>Agaricomycetes</taxon>
        <taxon>Agaricomycetidae</taxon>
        <taxon>Atheliales</taxon>
        <taxon>Atheliaceae</taxon>
        <taxon>Athelia</taxon>
    </lineage>
</organism>
<dbReference type="Pfam" id="PF00651">
    <property type="entry name" value="BTB"/>
    <property type="match status" value="1"/>
</dbReference>
<dbReference type="SMART" id="SM00225">
    <property type="entry name" value="BTB"/>
    <property type="match status" value="1"/>
</dbReference>
<feature type="domain" description="BTB" evidence="1">
    <location>
        <begin position="20"/>
        <end position="91"/>
    </location>
</feature>
<accession>A0A166RSA1</accession>
<dbReference type="InterPro" id="IPR011333">
    <property type="entry name" value="SKP1/BTB/POZ_sf"/>
</dbReference>
<dbReference type="PROSITE" id="PS50097">
    <property type="entry name" value="BTB"/>
    <property type="match status" value="1"/>
</dbReference>
<name>A0A166RSA1_9AGAM</name>
<dbReference type="Gene3D" id="3.30.710.10">
    <property type="entry name" value="Potassium Channel Kv1.1, Chain A"/>
    <property type="match status" value="1"/>
</dbReference>
<proteinExistence type="predicted"/>
<protein>
    <recommendedName>
        <fullName evidence="1">BTB domain-containing protein</fullName>
    </recommendedName>
</protein>
<dbReference type="AlphaFoldDB" id="A0A166RSA1"/>
<evidence type="ECO:0000259" key="1">
    <source>
        <dbReference type="PROSITE" id="PS50097"/>
    </source>
</evidence>